<dbReference type="SUPFAM" id="SSF48208">
    <property type="entry name" value="Six-hairpin glycosidases"/>
    <property type="match status" value="1"/>
</dbReference>
<dbReference type="Gene3D" id="1.50.10.10">
    <property type="match status" value="1"/>
</dbReference>
<dbReference type="InterPro" id="IPR004879">
    <property type="entry name" value="Ssp411-like_TRX"/>
</dbReference>
<dbReference type="InterPro" id="IPR024705">
    <property type="entry name" value="Ssp411"/>
</dbReference>
<dbReference type="AlphaFoldDB" id="A0A895XQN6"/>
<dbReference type="InterPro" id="IPR036249">
    <property type="entry name" value="Thioredoxin-like_sf"/>
</dbReference>
<dbReference type="RefSeq" id="WP_213170876.1">
    <property type="nucleotide sequence ID" value="NZ_CP070496.1"/>
</dbReference>
<dbReference type="InterPro" id="IPR008928">
    <property type="entry name" value="6-hairpin_glycosidase_sf"/>
</dbReference>
<dbReference type="CDD" id="cd02955">
    <property type="entry name" value="SSP411"/>
    <property type="match status" value="1"/>
</dbReference>
<dbReference type="InterPro" id="IPR012341">
    <property type="entry name" value="6hp_glycosidase-like_sf"/>
</dbReference>
<name>A0A895XQN6_9ACTN</name>
<dbReference type="Gene3D" id="3.40.30.10">
    <property type="entry name" value="Glutaredoxin"/>
    <property type="match status" value="1"/>
</dbReference>
<dbReference type="GO" id="GO:0005975">
    <property type="term" value="P:carbohydrate metabolic process"/>
    <property type="evidence" value="ECO:0007669"/>
    <property type="project" value="InterPro"/>
</dbReference>
<evidence type="ECO:0000313" key="3">
    <source>
        <dbReference type="Proteomes" id="UP000662939"/>
    </source>
</evidence>
<evidence type="ECO:0000259" key="1">
    <source>
        <dbReference type="Pfam" id="PF03190"/>
    </source>
</evidence>
<dbReference type="PANTHER" id="PTHR42899:SF1">
    <property type="entry name" value="SPERMATOGENESIS-ASSOCIATED PROTEIN 20"/>
    <property type="match status" value="1"/>
</dbReference>
<dbReference type="Pfam" id="PF03190">
    <property type="entry name" value="Thioredox_DsbH"/>
    <property type="match status" value="1"/>
</dbReference>
<reference evidence="2" key="1">
    <citation type="submission" date="2021-02" db="EMBL/GenBank/DDBJ databases">
        <title>Natronoglycomyces albus gen. nov., sp. nov, a haloalkaliphilic actinobacterium from a soda solonchak soil.</title>
        <authorList>
            <person name="Sorokin D.Y."/>
            <person name="Khijniak T.V."/>
            <person name="Zakharycheva A.P."/>
            <person name="Boueva O.V."/>
            <person name="Ariskina E.V."/>
            <person name="Hahnke R.L."/>
            <person name="Bunk B."/>
            <person name="Sproer C."/>
            <person name="Schumann P."/>
            <person name="Evtushenko L.I."/>
            <person name="Kublanov I.V."/>
        </authorList>
    </citation>
    <scope>NUCLEOTIDE SEQUENCE</scope>
    <source>
        <strain evidence="2">DSM 106290</strain>
    </source>
</reference>
<sequence>MNRLAEAMSPYLQQHANNPVHWWPWSAEALAQAQTRDLPLLISVGYSTCHWCHVMARESFADAEVAAIINENTVPIKVDREERPDVDAIYMQATIALTGQGGWPMTVFALPDGTPFFAGTYFPKPQFMRLLGGVKEAWATKRSELTQQGNIIVEACSSAGPDFADVTVACPLEGPCPPAPPIDEQLLDSAAAELVAAADWEHGGFGHAPKFPTTPALNFLLDHYQRTGSRDSASVVELSLHGMARGGIYDQLAGGFARYSVDEAWVVPHFEKMLYDNAELLALCVRMGSDPIARRVAGETARFLASAFATDEGGFAAAFDADTDGEEGLTYVWTRRQLIEVLGEEDGTWAADLFAVNDHVPSFEHGTSVLRRLTEPDDPARFETVRQRLLEVRDGRPQPHRDDKVVAAWNALAITALTDYAIDQDDLEAAAFADEAAQTAAQLLAQRHMSEDGRLLRVSRAGAVSDAAGVLEDYGAVALAFLARYRSGADEVWLHRASRLIASARQYFSDGEGGFFDTASDAEQLVNRPADPHDGPTPSGWALMAKALLAMYEASQDESYKDDAWRAVKRVEPLIAANPRFTGGLASAAETLLRLQTSS</sequence>
<organism evidence="2 3">
    <name type="scientific">Natronoglycomyces albus</name>
    <dbReference type="NCBI Taxonomy" id="2811108"/>
    <lineage>
        <taxon>Bacteria</taxon>
        <taxon>Bacillati</taxon>
        <taxon>Actinomycetota</taxon>
        <taxon>Actinomycetes</taxon>
        <taxon>Glycomycetales</taxon>
        <taxon>Glycomycetaceae</taxon>
        <taxon>Natronoglycomyces</taxon>
    </lineage>
</organism>
<accession>A0A895XQN6</accession>
<dbReference type="KEGG" id="nav:JQS30_14080"/>
<gene>
    <name evidence="2" type="ORF">JQS30_14080</name>
</gene>
<dbReference type="SUPFAM" id="SSF52833">
    <property type="entry name" value="Thioredoxin-like"/>
    <property type="match status" value="1"/>
</dbReference>
<protein>
    <submittedName>
        <fullName evidence="2">Thioredoxin domain-containing protein</fullName>
    </submittedName>
</protein>
<proteinExistence type="predicted"/>
<dbReference type="PANTHER" id="PTHR42899">
    <property type="entry name" value="SPERMATOGENESIS-ASSOCIATED PROTEIN 20"/>
    <property type="match status" value="1"/>
</dbReference>
<dbReference type="EMBL" id="CP070496">
    <property type="protein sequence ID" value="QSB04876.1"/>
    <property type="molecule type" value="Genomic_DNA"/>
</dbReference>
<dbReference type="PIRSF" id="PIRSF006402">
    <property type="entry name" value="UCP006402_thioredoxin"/>
    <property type="match status" value="1"/>
</dbReference>
<keyword evidence="3" id="KW-1185">Reference proteome</keyword>
<dbReference type="Proteomes" id="UP000662939">
    <property type="component" value="Chromosome"/>
</dbReference>
<evidence type="ECO:0000313" key="2">
    <source>
        <dbReference type="EMBL" id="QSB04876.1"/>
    </source>
</evidence>
<feature type="domain" description="Spermatogenesis-associated protein 20-like TRX" evidence="1">
    <location>
        <begin position="1"/>
        <end position="154"/>
    </location>
</feature>